<feature type="domain" description="AB hydrolase-1" evidence="1">
    <location>
        <begin position="30"/>
        <end position="271"/>
    </location>
</feature>
<accession>A0A919PA57</accession>
<dbReference type="PRINTS" id="PR00111">
    <property type="entry name" value="ABHYDROLASE"/>
</dbReference>
<dbReference type="PRINTS" id="PR00412">
    <property type="entry name" value="EPOXHYDRLASE"/>
</dbReference>
<comment type="caution">
    <text evidence="2">The sequence shown here is derived from an EMBL/GenBank/DDBJ whole genome shotgun (WGS) entry which is preliminary data.</text>
</comment>
<name>A0A919PA57_9CELL</name>
<dbReference type="Gene3D" id="3.40.50.1820">
    <property type="entry name" value="alpha/beta hydrolase"/>
    <property type="match status" value="1"/>
</dbReference>
<keyword evidence="2" id="KW-0378">Hydrolase</keyword>
<gene>
    <name evidence="2" type="ORF">Cch01nite_44080</name>
</gene>
<dbReference type="AlphaFoldDB" id="A0A919PA57"/>
<sequence>MFTSVNDTRLYFDVEGAQLRVDGDALSTVPTVVALHGGPGFDQGYLRPGLGPLRDVAQVVYVDLRGQGRSDPVRVETCSLEQMADDVAALTARLGLERPILLGHSAGGFVALHAALRHPDRVGGLVLCSTAATLAAEADPGSPTLADRAGPEAVEAARRVFSGDVSPEAGEAFGRLVAPHYAAPGYEHVPGRLFPLSRQALDVMHHFFAGPASRYDVRDRLADITAPTLVIAGGYDWVCPPAASRTIARGIPRAELVVLEQAGHFPFSERPEEFRRAVTEFLAGRRPAREPVAAATGPVNPR</sequence>
<dbReference type="SUPFAM" id="SSF53474">
    <property type="entry name" value="alpha/beta-Hydrolases"/>
    <property type="match status" value="1"/>
</dbReference>
<dbReference type="Pfam" id="PF00561">
    <property type="entry name" value="Abhydrolase_1"/>
    <property type="match status" value="1"/>
</dbReference>
<evidence type="ECO:0000259" key="1">
    <source>
        <dbReference type="Pfam" id="PF00561"/>
    </source>
</evidence>
<dbReference type="GO" id="GO:0016020">
    <property type="term" value="C:membrane"/>
    <property type="evidence" value="ECO:0007669"/>
    <property type="project" value="TreeGrafter"/>
</dbReference>
<dbReference type="PANTHER" id="PTHR43798">
    <property type="entry name" value="MONOACYLGLYCEROL LIPASE"/>
    <property type="match status" value="1"/>
</dbReference>
<organism evidence="2 3">
    <name type="scientific">Cellulomonas chitinilytica</name>
    <dbReference type="NCBI Taxonomy" id="398759"/>
    <lineage>
        <taxon>Bacteria</taxon>
        <taxon>Bacillati</taxon>
        <taxon>Actinomycetota</taxon>
        <taxon>Actinomycetes</taxon>
        <taxon>Micrococcales</taxon>
        <taxon>Cellulomonadaceae</taxon>
        <taxon>Cellulomonas</taxon>
    </lineage>
</organism>
<dbReference type="PANTHER" id="PTHR43798:SF33">
    <property type="entry name" value="HYDROLASE, PUTATIVE (AFU_ORTHOLOGUE AFUA_2G14860)-RELATED"/>
    <property type="match status" value="1"/>
</dbReference>
<proteinExistence type="predicted"/>
<dbReference type="InterPro" id="IPR050266">
    <property type="entry name" value="AB_hydrolase_sf"/>
</dbReference>
<dbReference type="InterPro" id="IPR000073">
    <property type="entry name" value="AB_hydrolase_1"/>
</dbReference>
<dbReference type="InterPro" id="IPR000639">
    <property type="entry name" value="Epox_hydrolase-like"/>
</dbReference>
<evidence type="ECO:0000313" key="3">
    <source>
        <dbReference type="Proteomes" id="UP000632740"/>
    </source>
</evidence>
<dbReference type="Proteomes" id="UP000632740">
    <property type="component" value="Unassembled WGS sequence"/>
</dbReference>
<dbReference type="GO" id="GO:0016787">
    <property type="term" value="F:hydrolase activity"/>
    <property type="evidence" value="ECO:0007669"/>
    <property type="project" value="UniProtKB-KW"/>
</dbReference>
<reference evidence="2" key="1">
    <citation type="submission" date="2021-01" db="EMBL/GenBank/DDBJ databases">
        <title>Whole genome shotgun sequence of Cellulomonas chitinilytica NBRC 110799.</title>
        <authorList>
            <person name="Komaki H."/>
            <person name="Tamura T."/>
        </authorList>
    </citation>
    <scope>NUCLEOTIDE SEQUENCE</scope>
    <source>
        <strain evidence="2">NBRC 110799</strain>
    </source>
</reference>
<evidence type="ECO:0000313" key="2">
    <source>
        <dbReference type="EMBL" id="GIG23684.1"/>
    </source>
</evidence>
<dbReference type="EMBL" id="BONK01000022">
    <property type="protein sequence ID" value="GIG23684.1"/>
    <property type="molecule type" value="Genomic_DNA"/>
</dbReference>
<keyword evidence="3" id="KW-1185">Reference proteome</keyword>
<dbReference type="RefSeq" id="WP_203758681.1">
    <property type="nucleotide sequence ID" value="NZ_BONK01000022.1"/>
</dbReference>
<protein>
    <submittedName>
        <fullName evidence="2">Hydrolase</fullName>
    </submittedName>
</protein>
<dbReference type="InterPro" id="IPR029058">
    <property type="entry name" value="AB_hydrolase_fold"/>
</dbReference>